<dbReference type="RefSeq" id="WP_309851193.1">
    <property type="nucleotide sequence ID" value="NZ_BAAAIU010000003.1"/>
</dbReference>
<dbReference type="EMBL" id="JAVDUI010000001">
    <property type="protein sequence ID" value="MDR6892339.1"/>
    <property type="molecule type" value="Genomic_DNA"/>
</dbReference>
<dbReference type="InterPro" id="IPR004843">
    <property type="entry name" value="Calcineurin-like_PHP"/>
</dbReference>
<keyword evidence="3" id="KW-1185">Reference proteome</keyword>
<dbReference type="InterPro" id="IPR051158">
    <property type="entry name" value="Metallophosphoesterase_sf"/>
</dbReference>
<evidence type="ECO:0000313" key="2">
    <source>
        <dbReference type="EMBL" id="MDR6892339.1"/>
    </source>
</evidence>
<evidence type="ECO:0000313" key="3">
    <source>
        <dbReference type="Proteomes" id="UP001247307"/>
    </source>
</evidence>
<feature type="domain" description="Calcineurin-like phosphoesterase" evidence="1">
    <location>
        <begin position="54"/>
        <end position="235"/>
    </location>
</feature>
<dbReference type="GO" id="GO:0009245">
    <property type="term" value="P:lipid A biosynthetic process"/>
    <property type="evidence" value="ECO:0007669"/>
    <property type="project" value="TreeGrafter"/>
</dbReference>
<proteinExistence type="predicted"/>
<dbReference type="GO" id="GO:0008758">
    <property type="term" value="F:UDP-2,3-diacylglucosamine hydrolase activity"/>
    <property type="evidence" value="ECO:0007669"/>
    <property type="project" value="TreeGrafter"/>
</dbReference>
<evidence type="ECO:0000259" key="1">
    <source>
        <dbReference type="Pfam" id="PF00149"/>
    </source>
</evidence>
<dbReference type="SUPFAM" id="SSF56300">
    <property type="entry name" value="Metallo-dependent phosphatases"/>
    <property type="match status" value="1"/>
</dbReference>
<dbReference type="Proteomes" id="UP001247307">
    <property type="component" value="Unassembled WGS sequence"/>
</dbReference>
<dbReference type="AlphaFoldDB" id="A0AAE3YHM2"/>
<dbReference type="Gene3D" id="3.60.21.10">
    <property type="match status" value="1"/>
</dbReference>
<dbReference type="PANTHER" id="PTHR31302:SF20">
    <property type="entry name" value="CONSERVED PROTEIN"/>
    <property type="match status" value="1"/>
</dbReference>
<reference evidence="2" key="1">
    <citation type="submission" date="2023-07" db="EMBL/GenBank/DDBJ databases">
        <title>Sequencing the genomes of 1000 actinobacteria strains.</title>
        <authorList>
            <person name="Klenk H.-P."/>
        </authorList>
    </citation>
    <scope>NUCLEOTIDE SEQUENCE</scope>
    <source>
        <strain evidence="2">DSM 13988</strain>
    </source>
</reference>
<dbReference type="PANTHER" id="PTHR31302">
    <property type="entry name" value="TRANSMEMBRANE PROTEIN WITH METALLOPHOSPHOESTERASE DOMAIN-RELATED"/>
    <property type="match status" value="1"/>
</dbReference>
<name>A0AAE3YHM2_9MICC</name>
<protein>
    <submittedName>
        <fullName evidence="2">MPP superfamily phosphohydrolase</fullName>
    </submittedName>
</protein>
<dbReference type="GO" id="GO:0016020">
    <property type="term" value="C:membrane"/>
    <property type="evidence" value="ECO:0007669"/>
    <property type="project" value="GOC"/>
</dbReference>
<accession>A0AAE3YHM2</accession>
<gene>
    <name evidence="2" type="ORF">J2S35_001279</name>
</gene>
<organism evidence="2 3">
    <name type="scientific">Falsarthrobacter nasiphocae</name>
    <dbReference type="NCBI Taxonomy" id="189863"/>
    <lineage>
        <taxon>Bacteria</taxon>
        <taxon>Bacillati</taxon>
        <taxon>Actinomycetota</taxon>
        <taxon>Actinomycetes</taxon>
        <taxon>Micrococcales</taxon>
        <taxon>Micrococcaceae</taxon>
        <taxon>Falsarthrobacter</taxon>
    </lineage>
</organism>
<sequence length="303" mass="32077">MTSFPRSAPSRLTAGAALVGAAGVALLAAAVAETRKFEVRTEVLPLLPPGAERIRILQLSDIHFVPGQDGKAAWLEALGEHRPDLILNTGDNLSHPGAVPPLLRTLGELPRTGGFYVPGSNDYYEPKPKNPAAYLVGPSKNAPARPELPWRELFAGFESFGWQPLTNARACVEVKGTRLEFSGVDDPHLDRHEVQGFGDDDAAVRIGVTHAPYVAVLNEMTEAGADLLVAGHTHGGQVCLPGGRALVSNCDLPPAQARGLSTWTAGGRSVPLTVSAGLGQSRYAPVRVFCRPEAVILDLVARA</sequence>
<dbReference type="InterPro" id="IPR029052">
    <property type="entry name" value="Metallo-depent_PP-like"/>
</dbReference>
<dbReference type="Pfam" id="PF00149">
    <property type="entry name" value="Metallophos"/>
    <property type="match status" value="1"/>
</dbReference>
<comment type="caution">
    <text evidence="2">The sequence shown here is derived from an EMBL/GenBank/DDBJ whole genome shotgun (WGS) entry which is preliminary data.</text>
</comment>